<comment type="similarity">
    <text evidence="2">Belongs to the synaptotagmin family.</text>
</comment>
<accession>A0A176W8K6</accession>
<feature type="domain" description="SMP-LTD" evidence="14">
    <location>
        <begin position="85"/>
        <end position="268"/>
    </location>
</feature>
<dbReference type="PANTHER" id="PTHR10774:SF190">
    <property type="entry name" value="C2 CALCIUM_LIPID-BINDING ENDONUCLEASE_EXONUCLEASE_PHOSPHATASE-RELATED"/>
    <property type="match status" value="1"/>
</dbReference>
<dbReference type="PROSITE" id="PS50004">
    <property type="entry name" value="C2"/>
    <property type="match status" value="1"/>
</dbReference>
<sequence length="545" mass="60577">MGFMEASFMLILKLFMASLKLFMARLILGFAFGVAMVFGFAFLMQTRSNQRIAKAADVKLLGELTQDDLKKLFRRNRPLWISFPEFERVRWLNKLLDKVWPSVAKAAGAVIKESLEPILESYRPIGISQLKFKELLLGNVAPQIEGIRTKSLEKGQVTMDLKFRWGGDPSIVLGVYTMIGPVLPVQLKDCKFSATVRVIFVLSEEMPFISAIVVALLAKPKPSIKYIFKVIHGSLTAVPGLSDMIRDLVEDIVIDQLQWPHRIIIPLSADPGILSDLETKLQGKVTCTVVKAESLKNPKTNILMADPYVILYVRPLFKCKTQVINENLNPQYDETFDLNVEDHETQVLHFKVVDEDHDMYMGNAKTLGLASFSISKLVPEQKQTLRLQLSPSLDNDLVKEDRGTLHIELLYHEYTQEECAQAMELEKVELKKQELAEVERKKELEVSGLREGLCRAGVLCVGGVVLGGSEIVRGLVGGTRMLAEGSKVEAAGMLVRGIGKGAGQFVHCVTLGVADLGLGATSSVKRFAGLENSFGEESQLEEARE</sequence>
<evidence type="ECO:0000256" key="8">
    <source>
        <dbReference type="ARBA" id="ARBA00022989"/>
    </source>
</evidence>
<evidence type="ECO:0000256" key="3">
    <source>
        <dbReference type="ARBA" id="ARBA00022448"/>
    </source>
</evidence>
<gene>
    <name evidence="15" type="ORF">AXG93_4831s1080</name>
</gene>
<dbReference type="CDD" id="cd00030">
    <property type="entry name" value="C2"/>
    <property type="match status" value="1"/>
</dbReference>
<evidence type="ECO:0000313" key="16">
    <source>
        <dbReference type="Proteomes" id="UP000077202"/>
    </source>
</evidence>
<dbReference type="GO" id="GO:0008289">
    <property type="term" value="F:lipid binding"/>
    <property type="evidence" value="ECO:0007669"/>
    <property type="project" value="UniProtKB-KW"/>
</dbReference>
<feature type="domain" description="C2" evidence="13">
    <location>
        <begin position="259"/>
        <end position="387"/>
    </location>
</feature>
<keyword evidence="16" id="KW-1185">Reference proteome</keyword>
<evidence type="ECO:0000256" key="10">
    <source>
        <dbReference type="ARBA" id="ARBA00023121"/>
    </source>
</evidence>
<keyword evidence="6" id="KW-0677">Repeat</keyword>
<keyword evidence="3" id="KW-0813">Transport</keyword>
<dbReference type="GO" id="GO:0046872">
    <property type="term" value="F:metal ion binding"/>
    <property type="evidence" value="ECO:0007669"/>
    <property type="project" value="UniProtKB-KW"/>
</dbReference>
<keyword evidence="9" id="KW-0445">Lipid transport</keyword>
<evidence type="ECO:0008006" key="17">
    <source>
        <dbReference type="Google" id="ProtNLM"/>
    </source>
</evidence>
<comment type="subcellular location">
    <subcellularLocation>
        <location evidence="1">Membrane</location>
        <topology evidence="1">Single-pass membrane protein</topology>
    </subcellularLocation>
</comment>
<keyword evidence="4 12" id="KW-0812">Transmembrane</keyword>
<name>A0A176W8K6_MARPO</name>
<dbReference type="InterPro" id="IPR035892">
    <property type="entry name" value="C2_domain_sf"/>
</dbReference>
<evidence type="ECO:0000256" key="7">
    <source>
        <dbReference type="ARBA" id="ARBA00022837"/>
    </source>
</evidence>
<evidence type="ECO:0000313" key="15">
    <source>
        <dbReference type="EMBL" id="OAE29349.1"/>
    </source>
</evidence>
<keyword evidence="7" id="KW-0106">Calcium</keyword>
<protein>
    <recommendedName>
        <fullName evidence="17">C2 domain-containing protein</fullName>
    </recommendedName>
</protein>
<dbReference type="Pfam" id="PF17047">
    <property type="entry name" value="SMP_LBD"/>
    <property type="match status" value="1"/>
</dbReference>
<evidence type="ECO:0000256" key="2">
    <source>
        <dbReference type="ARBA" id="ARBA00006996"/>
    </source>
</evidence>
<evidence type="ECO:0000256" key="11">
    <source>
        <dbReference type="ARBA" id="ARBA00023136"/>
    </source>
</evidence>
<dbReference type="Proteomes" id="UP000077202">
    <property type="component" value="Unassembled WGS sequence"/>
</dbReference>
<dbReference type="InterPro" id="IPR045050">
    <property type="entry name" value="Synaptotagmin_plant"/>
</dbReference>
<dbReference type="EMBL" id="LVLJ01001470">
    <property type="protein sequence ID" value="OAE29349.1"/>
    <property type="molecule type" value="Genomic_DNA"/>
</dbReference>
<evidence type="ECO:0000256" key="6">
    <source>
        <dbReference type="ARBA" id="ARBA00022737"/>
    </source>
</evidence>
<reference evidence="15" key="1">
    <citation type="submission" date="2016-03" db="EMBL/GenBank/DDBJ databases">
        <title>Mechanisms controlling the formation of the plant cell surface in tip-growing cells are functionally conserved among land plants.</title>
        <authorList>
            <person name="Honkanen S."/>
            <person name="Jones V.A."/>
            <person name="Morieri G."/>
            <person name="Champion C."/>
            <person name="Hetherington A.J."/>
            <person name="Kelly S."/>
            <person name="Saint-Marcoux D."/>
            <person name="Proust H."/>
            <person name="Prescott H."/>
            <person name="Dolan L."/>
        </authorList>
    </citation>
    <scope>NUCLEOTIDE SEQUENCE [LARGE SCALE GENOMIC DNA]</scope>
    <source>
        <tissue evidence="15">Whole gametophyte</tissue>
    </source>
</reference>
<dbReference type="SMART" id="SM00239">
    <property type="entry name" value="C2"/>
    <property type="match status" value="1"/>
</dbReference>
<evidence type="ECO:0000256" key="9">
    <source>
        <dbReference type="ARBA" id="ARBA00023055"/>
    </source>
</evidence>
<dbReference type="PANTHER" id="PTHR10774">
    <property type="entry name" value="EXTENDED SYNAPTOTAGMIN-RELATED"/>
    <property type="match status" value="1"/>
</dbReference>
<dbReference type="Gene3D" id="2.60.40.150">
    <property type="entry name" value="C2 domain"/>
    <property type="match status" value="1"/>
</dbReference>
<dbReference type="InterPro" id="IPR031468">
    <property type="entry name" value="SMP_LBD"/>
</dbReference>
<comment type="caution">
    <text evidence="15">The sequence shown here is derived from an EMBL/GenBank/DDBJ whole genome shotgun (WGS) entry which is preliminary data.</text>
</comment>
<evidence type="ECO:0000256" key="1">
    <source>
        <dbReference type="ARBA" id="ARBA00004167"/>
    </source>
</evidence>
<dbReference type="SUPFAM" id="SSF49562">
    <property type="entry name" value="C2 domain (Calcium/lipid-binding domain, CaLB)"/>
    <property type="match status" value="1"/>
</dbReference>
<dbReference type="CDD" id="cd21677">
    <property type="entry name" value="SMP_SYT"/>
    <property type="match status" value="1"/>
</dbReference>
<feature type="transmembrane region" description="Helical" evidence="12">
    <location>
        <begin position="21"/>
        <end position="44"/>
    </location>
</feature>
<dbReference type="InterPro" id="IPR039010">
    <property type="entry name" value="Synaptotagmin_SMP"/>
</dbReference>
<dbReference type="InterPro" id="IPR000008">
    <property type="entry name" value="C2_dom"/>
</dbReference>
<proteinExistence type="inferred from homology"/>
<evidence type="ECO:0000256" key="5">
    <source>
        <dbReference type="ARBA" id="ARBA00022723"/>
    </source>
</evidence>
<keyword evidence="5" id="KW-0479">Metal-binding</keyword>
<dbReference type="AlphaFoldDB" id="A0A176W8K6"/>
<evidence type="ECO:0000259" key="13">
    <source>
        <dbReference type="PROSITE" id="PS50004"/>
    </source>
</evidence>
<dbReference type="GO" id="GO:0006869">
    <property type="term" value="P:lipid transport"/>
    <property type="evidence" value="ECO:0007669"/>
    <property type="project" value="UniProtKB-KW"/>
</dbReference>
<evidence type="ECO:0000256" key="12">
    <source>
        <dbReference type="SAM" id="Phobius"/>
    </source>
</evidence>
<dbReference type="GO" id="GO:0005783">
    <property type="term" value="C:endoplasmic reticulum"/>
    <property type="evidence" value="ECO:0007669"/>
    <property type="project" value="TreeGrafter"/>
</dbReference>
<evidence type="ECO:0000259" key="14">
    <source>
        <dbReference type="PROSITE" id="PS51847"/>
    </source>
</evidence>
<dbReference type="PROSITE" id="PS51847">
    <property type="entry name" value="SMP"/>
    <property type="match status" value="1"/>
</dbReference>
<dbReference type="Pfam" id="PF00168">
    <property type="entry name" value="C2"/>
    <property type="match status" value="1"/>
</dbReference>
<evidence type="ECO:0000256" key="4">
    <source>
        <dbReference type="ARBA" id="ARBA00022692"/>
    </source>
</evidence>
<keyword evidence="11 12" id="KW-0472">Membrane</keyword>
<organism evidence="15 16">
    <name type="scientific">Marchantia polymorpha subsp. ruderalis</name>
    <dbReference type="NCBI Taxonomy" id="1480154"/>
    <lineage>
        <taxon>Eukaryota</taxon>
        <taxon>Viridiplantae</taxon>
        <taxon>Streptophyta</taxon>
        <taxon>Embryophyta</taxon>
        <taxon>Marchantiophyta</taxon>
        <taxon>Marchantiopsida</taxon>
        <taxon>Marchantiidae</taxon>
        <taxon>Marchantiales</taxon>
        <taxon>Marchantiaceae</taxon>
        <taxon>Marchantia</taxon>
    </lineage>
</organism>
<keyword evidence="8 12" id="KW-1133">Transmembrane helix</keyword>
<dbReference type="GO" id="GO:0016020">
    <property type="term" value="C:membrane"/>
    <property type="evidence" value="ECO:0007669"/>
    <property type="project" value="UniProtKB-SubCell"/>
</dbReference>
<keyword evidence="10" id="KW-0446">Lipid-binding</keyword>